<dbReference type="InterPro" id="IPR008767">
    <property type="entry name" value="Phage_SPP1_head-tail_adaptor"/>
</dbReference>
<dbReference type="Gene3D" id="2.40.10.270">
    <property type="entry name" value="Bacteriophage SPP1 head-tail adaptor protein"/>
    <property type="match status" value="1"/>
</dbReference>
<gene>
    <name evidence="1" type="ORF">GCM10011335_37270</name>
</gene>
<reference evidence="1" key="1">
    <citation type="journal article" date="2014" name="Int. J. Syst. Evol. Microbiol.">
        <title>Complete genome sequence of Corynebacterium casei LMG S-19264T (=DSM 44701T), isolated from a smear-ripened cheese.</title>
        <authorList>
            <consortium name="US DOE Joint Genome Institute (JGI-PGF)"/>
            <person name="Walter F."/>
            <person name="Albersmeier A."/>
            <person name="Kalinowski J."/>
            <person name="Ruckert C."/>
        </authorList>
    </citation>
    <scope>NUCLEOTIDE SEQUENCE</scope>
    <source>
        <strain evidence="1">CGMCC 1.15493</strain>
    </source>
</reference>
<accession>A0A916Y4R1</accession>
<comment type="caution">
    <text evidence="1">The sequence shown here is derived from an EMBL/GenBank/DDBJ whole genome shotgun (WGS) entry which is preliminary data.</text>
</comment>
<dbReference type="InterPro" id="IPR038666">
    <property type="entry name" value="SSP1_head-tail_sf"/>
</dbReference>
<sequence length="113" mass="12287">MPISAGQLRERFAFDGPTEVDDGYGGVVAGFGEQFSVAARRQYLRGGEAVQAARLQGKQPVILTVRRSSQTEAITTQWRARDARTGEVFNIRSIEPSEDRSGFDILAEAGVAI</sequence>
<name>A0A916Y4R1_9HYPH</name>
<organism evidence="1 2">
    <name type="scientific">Aureimonas glaciei</name>
    <dbReference type="NCBI Taxonomy" id="1776957"/>
    <lineage>
        <taxon>Bacteria</taxon>
        <taxon>Pseudomonadati</taxon>
        <taxon>Pseudomonadota</taxon>
        <taxon>Alphaproteobacteria</taxon>
        <taxon>Hyphomicrobiales</taxon>
        <taxon>Aurantimonadaceae</taxon>
        <taxon>Aureimonas</taxon>
    </lineage>
</organism>
<evidence type="ECO:0000313" key="1">
    <source>
        <dbReference type="EMBL" id="GGD30797.1"/>
    </source>
</evidence>
<evidence type="ECO:0000313" key="2">
    <source>
        <dbReference type="Proteomes" id="UP000613160"/>
    </source>
</evidence>
<dbReference type="Pfam" id="PF05521">
    <property type="entry name" value="Phage_HCP"/>
    <property type="match status" value="1"/>
</dbReference>
<dbReference type="AlphaFoldDB" id="A0A916Y4R1"/>
<dbReference type="EMBL" id="BMJJ01000009">
    <property type="protein sequence ID" value="GGD30797.1"/>
    <property type="molecule type" value="Genomic_DNA"/>
</dbReference>
<dbReference type="RefSeq" id="WP_188853533.1">
    <property type="nucleotide sequence ID" value="NZ_BMJJ01000009.1"/>
</dbReference>
<protein>
    <recommendedName>
        <fullName evidence="3">Head-tail adaptor protein</fullName>
    </recommendedName>
</protein>
<evidence type="ECO:0008006" key="3">
    <source>
        <dbReference type="Google" id="ProtNLM"/>
    </source>
</evidence>
<reference evidence="1" key="2">
    <citation type="submission" date="2020-09" db="EMBL/GenBank/DDBJ databases">
        <authorList>
            <person name="Sun Q."/>
            <person name="Zhou Y."/>
        </authorList>
    </citation>
    <scope>NUCLEOTIDE SEQUENCE</scope>
    <source>
        <strain evidence="1">CGMCC 1.15493</strain>
    </source>
</reference>
<dbReference type="Proteomes" id="UP000613160">
    <property type="component" value="Unassembled WGS sequence"/>
</dbReference>
<keyword evidence="2" id="KW-1185">Reference proteome</keyword>
<proteinExistence type="predicted"/>